<evidence type="ECO:0000313" key="3">
    <source>
        <dbReference type="Proteomes" id="UP000489600"/>
    </source>
</evidence>
<name>A0A565CBP8_9BRAS</name>
<comment type="caution">
    <text evidence="2">The sequence shown here is derived from an EMBL/GenBank/DDBJ whole genome shotgun (WGS) entry which is preliminary data.</text>
</comment>
<evidence type="ECO:0000256" key="1">
    <source>
        <dbReference type="SAM" id="MobiDB-lite"/>
    </source>
</evidence>
<protein>
    <submittedName>
        <fullName evidence="2">Uncharacterized protein</fullName>
    </submittedName>
</protein>
<dbReference type="Proteomes" id="UP000489600">
    <property type="component" value="Unassembled WGS sequence"/>
</dbReference>
<gene>
    <name evidence="2" type="ORF">ANE_LOCUS21405</name>
</gene>
<dbReference type="AlphaFoldDB" id="A0A565CBP8"/>
<sequence>MFVDQLDREGLIMLDQFEGLQLTPSESSHLMDIFNKVPLPDADAPRSDQPMDRKISDSSFQKT</sequence>
<dbReference type="EMBL" id="CABITT030000007">
    <property type="protein sequence ID" value="VVB10961.1"/>
    <property type="molecule type" value="Genomic_DNA"/>
</dbReference>
<keyword evidence="3" id="KW-1185">Reference proteome</keyword>
<reference evidence="2" key="1">
    <citation type="submission" date="2019-07" db="EMBL/GenBank/DDBJ databases">
        <authorList>
            <person name="Dittberner H."/>
        </authorList>
    </citation>
    <scope>NUCLEOTIDE SEQUENCE [LARGE SCALE GENOMIC DNA]</scope>
</reference>
<proteinExistence type="predicted"/>
<organism evidence="2 3">
    <name type="scientific">Arabis nemorensis</name>
    <dbReference type="NCBI Taxonomy" id="586526"/>
    <lineage>
        <taxon>Eukaryota</taxon>
        <taxon>Viridiplantae</taxon>
        <taxon>Streptophyta</taxon>
        <taxon>Embryophyta</taxon>
        <taxon>Tracheophyta</taxon>
        <taxon>Spermatophyta</taxon>
        <taxon>Magnoliopsida</taxon>
        <taxon>eudicotyledons</taxon>
        <taxon>Gunneridae</taxon>
        <taxon>Pentapetalae</taxon>
        <taxon>rosids</taxon>
        <taxon>malvids</taxon>
        <taxon>Brassicales</taxon>
        <taxon>Brassicaceae</taxon>
        <taxon>Arabideae</taxon>
        <taxon>Arabis</taxon>
    </lineage>
</organism>
<feature type="compositionally biased region" description="Basic and acidic residues" evidence="1">
    <location>
        <begin position="43"/>
        <end position="56"/>
    </location>
</feature>
<accession>A0A565CBP8</accession>
<feature type="region of interest" description="Disordered" evidence="1">
    <location>
        <begin position="37"/>
        <end position="63"/>
    </location>
</feature>
<evidence type="ECO:0000313" key="2">
    <source>
        <dbReference type="EMBL" id="VVB10961.1"/>
    </source>
</evidence>